<evidence type="ECO:0000313" key="9">
    <source>
        <dbReference type="EMBL" id="KAE8254164.1"/>
    </source>
</evidence>
<dbReference type="CDD" id="cd00067">
    <property type="entry name" value="GAL4"/>
    <property type="match status" value="1"/>
</dbReference>
<dbReference type="GO" id="GO:0003677">
    <property type="term" value="F:DNA binding"/>
    <property type="evidence" value="ECO:0007669"/>
    <property type="project" value="UniProtKB-KW"/>
</dbReference>
<accession>A0A177TEW9</accession>
<dbReference type="InterPro" id="IPR036864">
    <property type="entry name" value="Zn2-C6_fun-type_DNA-bd_sf"/>
</dbReference>
<feature type="region of interest" description="Disordered" evidence="8">
    <location>
        <begin position="299"/>
        <end position="356"/>
    </location>
</feature>
<feature type="region of interest" description="Disordered" evidence="8">
    <location>
        <begin position="1"/>
        <end position="39"/>
    </location>
</feature>
<feature type="region of interest" description="Disordered" evidence="8">
    <location>
        <begin position="625"/>
        <end position="646"/>
    </location>
</feature>
<keyword evidence="2" id="KW-0479">Metal-binding</keyword>
<keyword evidence="4" id="KW-0805">Transcription regulation</keyword>
<name>A0A177TEW9_9BASI</name>
<feature type="compositionally biased region" description="Low complexity" evidence="8">
    <location>
        <begin position="12"/>
        <end position="26"/>
    </location>
</feature>
<comment type="subcellular location">
    <subcellularLocation>
        <location evidence="1">Nucleus</location>
    </subcellularLocation>
</comment>
<dbReference type="InterPro" id="IPR051615">
    <property type="entry name" value="Transcr_Regulatory_Elem"/>
</dbReference>
<protein>
    <submittedName>
        <fullName evidence="9">Uncharacterized protein</fullName>
    </submittedName>
</protein>
<reference evidence="9" key="2">
    <citation type="journal article" date="2019" name="IMA Fungus">
        <title>Genome sequencing and comparison of five Tilletia species to identify candidate genes for the detection of regulated species infecting wheat.</title>
        <authorList>
            <person name="Nguyen H.D.T."/>
            <person name="Sultana T."/>
            <person name="Kesanakurti P."/>
            <person name="Hambleton S."/>
        </authorList>
    </citation>
    <scope>NUCLEOTIDE SEQUENCE</scope>
    <source>
        <strain evidence="9">DAOMC 236416</strain>
    </source>
</reference>
<dbReference type="EMBL" id="LWDF02000200">
    <property type="protein sequence ID" value="KAE8254164.1"/>
    <property type="molecule type" value="Genomic_DNA"/>
</dbReference>
<evidence type="ECO:0000256" key="3">
    <source>
        <dbReference type="ARBA" id="ARBA00022833"/>
    </source>
</evidence>
<dbReference type="InterPro" id="IPR007219">
    <property type="entry name" value="XnlR_reg_dom"/>
</dbReference>
<dbReference type="GO" id="GO:0005634">
    <property type="term" value="C:nucleus"/>
    <property type="evidence" value="ECO:0007669"/>
    <property type="project" value="UniProtKB-SubCell"/>
</dbReference>
<feature type="region of interest" description="Disordered" evidence="8">
    <location>
        <begin position="1475"/>
        <end position="1501"/>
    </location>
</feature>
<dbReference type="PANTHER" id="PTHR31313:SF78">
    <property type="entry name" value="TRANSCRIPTION FACTOR DOMAIN-CONTAINING PROTEIN"/>
    <property type="match status" value="1"/>
</dbReference>
<feature type="compositionally biased region" description="Low complexity" evidence="8">
    <location>
        <begin position="914"/>
        <end position="925"/>
    </location>
</feature>
<keyword evidence="6" id="KW-0804">Transcription</keyword>
<dbReference type="Proteomes" id="UP000077521">
    <property type="component" value="Unassembled WGS sequence"/>
</dbReference>
<evidence type="ECO:0000256" key="1">
    <source>
        <dbReference type="ARBA" id="ARBA00004123"/>
    </source>
</evidence>
<dbReference type="Gene3D" id="4.10.240.10">
    <property type="entry name" value="Zn(2)-C6 fungal-type DNA-binding domain"/>
    <property type="match status" value="1"/>
</dbReference>
<evidence type="ECO:0000256" key="6">
    <source>
        <dbReference type="ARBA" id="ARBA00023163"/>
    </source>
</evidence>
<feature type="compositionally biased region" description="Polar residues" evidence="8">
    <location>
        <begin position="257"/>
        <end position="266"/>
    </location>
</feature>
<dbReference type="Pfam" id="PF04082">
    <property type="entry name" value="Fungal_trans"/>
    <property type="match status" value="1"/>
</dbReference>
<dbReference type="Pfam" id="PF00172">
    <property type="entry name" value="Zn_clus"/>
    <property type="match status" value="1"/>
</dbReference>
<feature type="compositionally biased region" description="Low complexity" evidence="8">
    <location>
        <begin position="302"/>
        <end position="320"/>
    </location>
</feature>
<dbReference type="InterPro" id="IPR001138">
    <property type="entry name" value="Zn2Cys6_DnaBD"/>
</dbReference>
<dbReference type="SUPFAM" id="SSF57701">
    <property type="entry name" value="Zn2/Cys6 DNA-binding domain"/>
    <property type="match status" value="1"/>
</dbReference>
<dbReference type="PANTHER" id="PTHR31313">
    <property type="entry name" value="TY1 ENHANCER ACTIVATOR"/>
    <property type="match status" value="1"/>
</dbReference>
<dbReference type="GO" id="GO:0000981">
    <property type="term" value="F:DNA-binding transcription factor activity, RNA polymerase II-specific"/>
    <property type="evidence" value="ECO:0007669"/>
    <property type="project" value="InterPro"/>
</dbReference>
<feature type="region of interest" description="Disordered" evidence="8">
    <location>
        <begin position="76"/>
        <end position="149"/>
    </location>
</feature>
<feature type="compositionally biased region" description="Low complexity" evidence="8">
    <location>
        <begin position="124"/>
        <end position="136"/>
    </location>
</feature>
<proteinExistence type="predicted"/>
<dbReference type="OrthoDB" id="2123952at2759"/>
<feature type="compositionally biased region" description="Pro residues" evidence="8">
    <location>
        <begin position="268"/>
        <end position="277"/>
    </location>
</feature>
<comment type="caution">
    <text evidence="9">The sequence shown here is derived from an EMBL/GenBank/DDBJ whole genome shotgun (WGS) entry which is preliminary data.</text>
</comment>
<feature type="region of interest" description="Disordered" evidence="8">
    <location>
        <begin position="528"/>
        <end position="602"/>
    </location>
</feature>
<evidence type="ECO:0000313" key="10">
    <source>
        <dbReference type="Proteomes" id="UP000077521"/>
    </source>
</evidence>
<keyword evidence="3" id="KW-0862">Zinc</keyword>
<dbReference type="SMART" id="SM00066">
    <property type="entry name" value="GAL4"/>
    <property type="match status" value="1"/>
</dbReference>
<sequence>MSAASGTEDSQARSSSATTTAADEGTGAQGDGSDLRGPPEKKRRILQACINCSAKRVKCDGQIPCGTCVRNGDECGYAVPKKRGPPKGSTRPPRRSQASQGVKSESSSSSGGGTGGGSVPPAPSLQGQLSLQSGSSMQPVLNPNNAVAAPGSTEFDQSMLGFSVSGQLSHFGTNTAHAMPPSDQIAAAYVQRIPDWNPGPVSNGAVSEQHSRQNSLTYVQPMPSNLAPNPNIQQMPAPYPGASMMAGQYDTHSFFNRESGQQDQSTPPLQPLQPPPVSYAGSRSYSLDHSINQFMAQAQAVHPLHSSSQQQQQPLMQQHHQQQRPDATVVGINPSPSSSLASRGEHHMDPSPTSPYNAITRGFETNWHGSAVARRLTYPNLQQDSTHANVPAHRLTHASSSTAQPADGRQANLAMNNNPGGLSASGGASNPAPLSFSLHHRGSTSSAPSITESFPVGTGVAGGVVNGGGLTVVPSGESEQGVEARSRFFRGGTSGLYGLATRLRDRDRHGYGPEAVGGVVLRTYSGNRNDAEDLGQDVIHGETDGSDRERERVESTDSINGASSRRVSVVHSTEHHQYPYQYQQHHDQHQRQHSVASTIEASPLQSPRFVPVDVAEKAYMDLFHRRQTSATERRQSTGGGAGAGWAGSHTGLQGVAVTSADQAFAAMTAQRPLSPRSIHGFGGAVYGAAVGSSQFSGQFSGGKAPSYLAVDSGLKAAPGPVSAGMEDDPRLHEIIWKAATVGGPAEAERPVFSGLNEAPGAFMQDPGTREDLDDLEVAVGDVNAPDFTSPLVSFEVEQKLLHLWIANIATHWTPVAPPTQEDIEAQPFLPLSDSEQHQNEAKIQQLLAAWRATIQPNRRPLLWSAILSMAADAWGGDLNEAGYPKRAASTSAMSTGMGPTEEMEQAALESTQVGGAAPAAAAPGGTIDGTQVGEHTAPNGMQPPRSQSVSGPATDVRGYASDKQGGDANRNGNTMRLMGKVRTGRQLSTALFIRAKFFLQRTNQEAGLEAIQASVFMALRESGAGRASQAAHYSTNACRMALDLGLHRHKAVKRAMGAAFTRHEDESRRRTLWCAYMLDKVIAFILGRPAVLRSAEIDCPFPSEDLPDEEMPWVLMAERFVSPAIRDRMRGIPSMVASTAVFGAKLSVIGEKIIEQYNIVKPSNWQSWVKNIHTQLQDWYGTLKPAMLDRNKHLPHSMNQLMWYNTLRILLHRPHILKKITEPGMPSSHAECTDAVNQVCQLLSTYESFYNVRKVSTSLAFILFTSVTIALSNTTSSDAIVVAEAKQRLQELMRWFKKASENYRAARHHLSIINVLAEGIEIGTGGSVRRDGDPLPSAGGQINPQAPILVGSAANLSGANAVNGGYPSQDMPDPRAAAEGHVTTANFTGFAHSGVGYTYPAATLAAAQAAWRTNFGDAVNGAHTGGGLGGGAGGANGTAAHDSGGIIPVDGNAMDAGEVWGMSGVAADQSGLHAGSNGHAGSEMAAIPQQPQQQQAHGSTTAVQNPLDFLDSQAYLNLQSEAYWGAMPVSSENLLLWNSFHNEYISALAACTMEQNAGSTSANAPTAAPAVESRNDVVGTMPQLNGHGAAGGGSNAATMYDALGQPTVGAQMPVNAGVYSIPQ</sequence>
<keyword evidence="5" id="KW-0238">DNA-binding</keyword>
<evidence type="ECO:0000256" key="2">
    <source>
        <dbReference type="ARBA" id="ARBA00022723"/>
    </source>
</evidence>
<evidence type="ECO:0000256" key="5">
    <source>
        <dbReference type="ARBA" id="ARBA00023125"/>
    </source>
</evidence>
<evidence type="ECO:0000256" key="7">
    <source>
        <dbReference type="ARBA" id="ARBA00023242"/>
    </source>
</evidence>
<dbReference type="PROSITE" id="PS50048">
    <property type="entry name" value="ZN2_CY6_FUNGAL_2"/>
    <property type="match status" value="1"/>
</dbReference>
<dbReference type="CDD" id="cd12148">
    <property type="entry name" value="fungal_TF_MHR"/>
    <property type="match status" value="1"/>
</dbReference>
<dbReference type="GO" id="GO:0008270">
    <property type="term" value="F:zinc ion binding"/>
    <property type="evidence" value="ECO:0007669"/>
    <property type="project" value="InterPro"/>
</dbReference>
<dbReference type="GO" id="GO:0006351">
    <property type="term" value="P:DNA-templated transcription"/>
    <property type="evidence" value="ECO:0007669"/>
    <property type="project" value="InterPro"/>
</dbReference>
<feature type="region of interest" description="Disordered" evidence="8">
    <location>
        <begin position="257"/>
        <end position="283"/>
    </location>
</feature>
<gene>
    <name evidence="9" type="ORF">A4X13_0g3518</name>
</gene>
<evidence type="ECO:0000256" key="8">
    <source>
        <dbReference type="SAM" id="MobiDB-lite"/>
    </source>
</evidence>
<feature type="compositionally biased region" description="Low complexity" evidence="8">
    <location>
        <begin position="96"/>
        <end position="109"/>
    </location>
</feature>
<feature type="region of interest" description="Disordered" evidence="8">
    <location>
        <begin position="396"/>
        <end position="451"/>
    </location>
</feature>
<evidence type="ECO:0000256" key="4">
    <source>
        <dbReference type="ARBA" id="ARBA00023015"/>
    </source>
</evidence>
<feature type="compositionally biased region" description="Polar residues" evidence="8">
    <location>
        <begin position="556"/>
        <end position="566"/>
    </location>
</feature>
<keyword evidence="7" id="KW-0539">Nucleus</keyword>
<reference evidence="9" key="1">
    <citation type="submission" date="2016-04" db="EMBL/GenBank/DDBJ databases">
        <authorList>
            <person name="Nguyen H.D."/>
            <person name="Samba Siva P."/>
            <person name="Cullis J."/>
            <person name="Levesque C.A."/>
            <person name="Hambleton S."/>
        </authorList>
    </citation>
    <scope>NUCLEOTIDE SEQUENCE</scope>
    <source>
        <strain evidence="9">DAOMC 236416</strain>
    </source>
</reference>
<keyword evidence="10" id="KW-1185">Reference proteome</keyword>
<dbReference type="PROSITE" id="PS00463">
    <property type="entry name" value="ZN2_CY6_FUNGAL_1"/>
    <property type="match status" value="1"/>
</dbReference>
<organism evidence="9 10">
    <name type="scientific">Tilletia indica</name>
    <dbReference type="NCBI Taxonomy" id="43049"/>
    <lineage>
        <taxon>Eukaryota</taxon>
        <taxon>Fungi</taxon>
        <taxon>Dikarya</taxon>
        <taxon>Basidiomycota</taxon>
        <taxon>Ustilaginomycotina</taxon>
        <taxon>Exobasidiomycetes</taxon>
        <taxon>Tilletiales</taxon>
        <taxon>Tilletiaceae</taxon>
        <taxon>Tilletia</taxon>
    </lineage>
</organism>
<feature type="compositionally biased region" description="Basic and acidic residues" evidence="8">
    <location>
        <begin position="539"/>
        <end position="555"/>
    </location>
</feature>
<feature type="region of interest" description="Disordered" evidence="8">
    <location>
        <begin position="890"/>
        <end position="974"/>
    </location>
</feature>
<dbReference type="SMART" id="SM00906">
    <property type="entry name" value="Fungal_trans"/>
    <property type="match status" value="1"/>
</dbReference>